<dbReference type="FunFam" id="3.30.70.270:FF:000001">
    <property type="entry name" value="Diguanylate cyclase domain protein"/>
    <property type="match status" value="1"/>
</dbReference>
<dbReference type="InterPro" id="IPR029787">
    <property type="entry name" value="Nucleotide_cyclase"/>
</dbReference>
<dbReference type="Pfam" id="PF00990">
    <property type="entry name" value="GGDEF"/>
    <property type="match status" value="1"/>
</dbReference>
<keyword evidence="6" id="KW-1185">Reference proteome</keyword>
<reference evidence="5" key="1">
    <citation type="submission" date="2023-01" db="EMBL/GenBank/DDBJ databases">
        <title>Whole genome sequence of Paucibacter sp. S2-9 isolated from pond sediment.</title>
        <authorList>
            <person name="Jung J.Y."/>
        </authorList>
    </citation>
    <scope>NUCLEOTIDE SEQUENCE</scope>
    <source>
        <strain evidence="5">S2-9</strain>
    </source>
</reference>
<accession>A0AA95NFY0</accession>
<dbReference type="GO" id="GO:0052621">
    <property type="term" value="F:diguanylate cyclase activity"/>
    <property type="evidence" value="ECO:0007669"/>
    <property type="project" value="UniProtKB-EC"/>
</dbReference>
<dbReference type="InterPro" id="IPR050469">
    <property type="entry name" value="Diguanylate_Cyclase"/>
</dbReference>
<keyword evidence="3" id="KW-0175">Coiled coil</keyword>
<dbReference type="CDD" id="cd01949">
    <property type="entry name" value="GGDEF"/>
    <property type="match status" value="1"/>
</dbReference>
<dbReference type="GO" id="GO:1902201">
    <property type="term" value="P:negative regulation of bacterial-type flagellum-dependent cell motility"/>
    <property type="evidence" value="ECO:0007669"/>
    <property type="project" value="TreeGrafter"/>
</dbReference>
<evidence type="ECO:0000259" key="4">
    <source>
        <dbReference type="PROSITE" id="PS50887"/>
    </source>
</evidence>
<dbReference type="Proteomes" id="UP001177769">
    <property type="component" value="Chromosome"/>
</dbReference>
<gene>
    <name evidence="5" type="ORF">PFX98_04400</name>
</gene>
<comment type="catalytic activity">
    <reaction evidence="2">
        <text>2 GTP = 3',3'-c-di-GMP + 2 diphosphate</text>
        <dbReference type="Rhea" id="RHEA:24898"/>
        <dbReference type="ChEBI" id="CHEBI:33019"/>
        <dbReference type="ChEBI" id="CHEBI:37565"/>
        <dbReference type="ChEBI" id="CHEBI:58805"/>
        <dbReference type="EC" id="2.7.7.65"/>
    </reaction>
</comment>
<dbReference type="GO" id="GO:0043709">
    <property type="term" value="P:cell adhesion involved in single-species biofilm formation"/>
    <property type="evidence" value="ECO:0007669"/>
    <property type="project" value="TreeGrafter"/>
</dbReference>
<dbReference type="Gene3D" id="3.30.70.270">
    <property type="match status" value="1"/>
</dbReference>
<evidence type="ECO:0000256" key="1">
    <source>
        <dbReference type="ARBA" id="ARBA00012528"/>
    </source>
</evidence>
<dbReference type="GO" id="GO:0005886">
    <property type="term" value="C:plasma membrane"/>
    <property type="evidence" value="ECO:0007669"/>
    <property type="project" value="TreeGrafter"/>
</dbReference>
<dbReference type="InterPro" id="IPR007435">
    <property type="entry name" value="DUF484"/>
</dbReference>
<dbReference type="Gene3D" id="3.30.450.40">
    <property type="match status" value="1"/>
</dbReference>
<evidence type="ECO:0000256" key="3">
    <source>
        <dbReference type="SAM" id="Coils"/>
    </source>
</evidence>
<dbReference type="InterPro" id="IPR000160">
    <property type="entry name" value="GGDEF_dom"/>
</dbReference>
<name>A0AA95NFY0_9BURK</name>
<dbReference type="Pfam" id="PF04340">
    <property type="entry name" value="DUF484"/>
    <property type="match status" value="1"/>
</dbReference>
<dbReference type="PROSITE" id="PS50887">
    <property type="entry name" value="GGDEF"/>
    <property type="match status" value="1"/>
</dbReference>
<dbReference type="KEGG" id="pais:PFX98_04400"/>
<dbReference type="SMART" id="SM00267">
    <property type="entry name" value="GGDEF"/>
    <property type="match status" value="1"/>
</dbReference>
<dbReference type="NCBIfam" id="TIGR00254">
    <property type="entry name" value="GGDEF"/>
    <property type="match status" value="1"/>
</dbReference>
<dbReference type="InterPro" id="IPR043128">
    <property type="entry name" value="Rev_trsase/Diguanyl_cyclase"/>
</dbReference>
<dbReference type="InterPro" id="IPR029016">
    <property type="entry name" value="GAF-like_dom_sf"/>
</dbReference>
<evidence type="ECO:0000313" key="6">
    <source>
        <dbReference type="Proteomes" id="UP001177769"/>
    </source>
</evidence>
<dbReference type="RefSeq" id="WP_285233954.1">
    <property type="nucleotide sequence ID" value="NZ_CP116346.1"/>
</dbReference>
<evidence type="ECO:0000256" key="2">
    <source>
        <dbReference type="ARBA" id="ARBA00034247"/>
    </source>
</evidence>
<dbReference type="EMBL" id="CP116346">
    <property type="protein sequence ID" value="WIT12853.1"/>
    <property type="molecule type" value="Genomic_DNA"/>
</dbReference>
<dbReference type="PANTHER" id="PTHR45138">
    <property type="entry name" value="REGULATORY COMPONENTS OF SENSORY TRANSDUCTION SYSTEM"/>
    <property type="match status" value="1"/>
</dbReference>
<protein>
    <recommendedName>
        <fullName evidence="1">diguanylate cyclase</fullName>
        <ecNumber evidence="1">2.7.7.65</ecNumber>
    </recommendedName>
</protein>
<proteinExistence type="predicted"/>
<sequence length="372" mass="40596">MRTELEGLAAENLALRGQLDALLREARANEDKLRRFEGLEHRLIGAGSVVELVKLLLCDYKPAFGIDSVTLSLLDRELELSRLLKTQGEPELEALRLLPLGDELEALYGMTPRPWLGPFDARRHGDLFGAVRPRSVALLPLLRRGELIGSLHFGSLDAQRYDAQAGTQFLERLAAIVAVCLESVLNQERLKLAGLTDMLTGVHNRRYFEHRCQIEIAQARRHHHALACLFLDVDFFKRINDSHGHARGDLVLRTVGLLIQAQLRAGDTVARWGGEEFVVLLPRAAAAAARDIAERIRQRIAVQQVPAAAGQVLNITASIGLAMLEEVDGSAADATLPAVAERLVAAADAALYRAKQGGRNLVVGPGIGALIS</sequence>
<feature type="coiled-coil region" evidence="3">
    <location>
        <begin position="5"/>
        <end position="39"/>
    </location>
</feature>
<dbReference type="PANTHER" id="PTHR45138:SF9">
    <property type="entry name" value="DIGUANYLATE CYCLASE DGCM-RELATED"/>
    <property type="match status" value="1"/>
</dbReference>
<dbReference type="SUPFAM" id="SSF55073">
    <property type="entry name" value="Nucleotide cyclase"/>
    <property type="match status" value="1"/>
</dbReference>
<dbReference type="AlphaFoldDB" id="A0AA95NFY0"/>
<dbReference type="SUPFAM" id="SSF55781">
    <property type="entry name" value="GAF domain-like"/>
    <property type="match status" value="1"/>
</dbReference>
<dbReference type="EC" id="2.7.7.65" evidence="1"/>
<evidence type="ECO:0000313" key="5">
    <source>
        <dbReference type="EMBL" id="WIT12853.1"/>
    </source>
</evidence>
<organism evidence="5 6">
    <name type="scientific">Paucibacter sediminis</name>
    <dbReference type="NCBI Taxonomy" id="3019553"/>
    <lineage>
        <taxon>Bacteria</taxon>
        <taxon>Pseudomonadati</taxon>
        <taxon>Pseudomonadota</taxon>
        <taxon>Betaproteobacteria</taxon>
        <taxon>Burkholderiales</taxon>
        <taxon>Sphaerotilaceae</taxon>
        <taxon>Roseateles</taxon>
    </lineage>
</organism>
<feature type="domain" description="GGDEF" evidence="4">
    <location>
        <begin position="224"/>
        <end position="367"/>
    </location>
</feature>